<evidence type="ECO:0000256" key="1">
    <source>
        <dbReference type="ARBA" id="ARBA00023125"/>
    </source>
</evidence>
<organism evidence="3 4">
    <name type="scientific">Oceanobacillus jeddahense</name>
    <dbReference type="NCBI Taxonomy" id="1462527"/>
    <lineage>
        <taxon>Bacteria</taxon>
        <taxon>Bacillati</taxon>
        <taxon>Bacillota</taxon>
        <taxon>Bacilli</taxon>
        <taxon>Bacillales</taxon>
        <taxon>Bacillaceae</taxon>
        <taxon>Oceanobacillus</taxon>
    </lineage>
</organism>
<dbReference type="InterPro" id="IPR010982">
    <property type="entry name" value="Lambda_DNA-bd_dom_sf"/>
</dbReference>
<feature type="domain" description="HTH cro/C1-type" evidence="2">
    <location>
        <begin position="7"/>
        <end position="61"/>
    </location>
</feature>
<sequence>MTTAQRIIQLRSKKNWTQKEFAKHVNINVSVMNRIESGERPIKGDELTAIADTLQVTTDYLLDREVSSSKASDHENEFIKSIQEKMPNADRMFRDLASLTPEQMQDVYDYLLFKMSRRKD</sequence>
<accession>A0ABY5JXW7</accession>
<evidence type="ECO:0000313" key="4">
    <source>
        <dbReference type="Proteomes" id="UP001059773"/>
    </source>
</evidence>
<dbReference type="SUPFAM" id="SSF47413">
    <property type="entry name" value="lambda repressor-like DNA-binding domains"/>
    <property type="match status" value="1"/>
</dbReference>
<dbReference type="Proteomes" id="UP001059773">
    <property type="component" value="Chromosome"/>
</dbReference>
<dbReference type="InterPro" id="IPR050807">
    <property type="entry name" value="TransReg_Diox_bact_type"/>
</dbReference>
<gene>
    <name evidence="3" type="ORF">NP439_01415</name>
</gene>
<dbReference type="PROSITE" id="PS50943">
    <property type="entry name" value="HTH_CROC1"/>
    <property type="match status" value="1"/>
</dbReference>
<protein>
    <submittedName>
        <fullName evidence="3">Helix-turn-helix domain-containing protein</fullName>
    </submittedName>
</protein>
<dbReference type="EMBL" id="CP101914">
    <property type="protein sequence ID" value="UUI03399.1"/>
    <property type="molecule type" value="Genomic_DNA"/>
</dbReference>
<dbReference type="RefSeq" id="WP_256708477.1">
    <property type="nucleotide sequence ID" value="NZ_CP101914.1"/>
</dbReference>
<evidence type="ECO:0000259" key="2">
    <source>
        <dbReference type="PROSITE" id="PS50943"/>
    </source>
</evidence>
<dbReference type="InterPro" id="IPR001387">
    <property type="entry name" value="Cro/C1-type_HTH"/>
</dbReference>
<dbReference type="Gene3D" id="1.10.260.40">
    <property type="entry name" value="lambda repressor-like DNA-binding domains"/>
    <property type="match status" value="1"/>
</dbReference>
<reference evidence="3" key="1">
    <citation type="submission" date="2022-07" db="EMBL/GenBank/DDBJ databases">
        <title>FELIX.</title>
        <authorList>
            <person name="Wan K.H."/>
            <person name="Park S."/>
            <person name="Lawrence Q."/>
            <person name="Eichenberger J.P."/>
            <person name="Booth B.W."/>
            <person name="Piaggio A.J."/>
            <person name="Chandler J.C."/>
            <person name="Franklin A.B."/>
            <person name="Celniker S.E."/>
        </authorList>
    </citation>
    <scope>NUCLEOTIDE SEQUENCE</scope>
    <source>
        <strain evidence="3">QA-1986 374</strain>
    </source>
</reference>
<dbReference type="PANTHER" id="PTHR46797:SF1">
    <property type="entry name" value="METHYLPHOSPHONATE SYNTHASE"/>
    <property type="match status" value="1"/>
</dbReference>
<proteinExistence type="predicted"/>
<dbReference type="CDD" id="cd00093">
    <property type="entry name" value="HTH_XRE"/>
    <property type="match status" value="1"/>
</dbReference>
<name>A0ABY5JXW7_9BACI</name>
<keyword evidence="1" id="KW-0238">DNA-binding</keyword>
<dbReference type="SMART" id="SM00530">
    <property type="entry name" value="HTH_XRE"/>
    <property type="match status" value="1"/>
</dbReference>
<evidence type="ECO:0000313" key="3">
    <source>
        <dbReference type="EMBL" id="UUI03399.1"/>
    </source>
</evidence>
<dbReference type="PANTHER" id="PTHR46797">
    <property type="entry name" value="HTH-TYPE TRANSCRIPTIONAL REGULATOR"/>
    <property type="match status" value="1"/>
</dbReference>
<keyword evidence="4" id="KW-1185">Reference proteome</keyword>
<dbReference type="Pfam" id="PF01381">
    <property type="entry name" value="HTH_3"/>
    <property type="match status" value="1"/>
</dbReference>